<dbReference type="PROSITE" id="PS00676">
    <property type="entry name" value="SIGMA54_INTERACT_2"/>
    <property type="match status" value="1"/>
</dbReference>
<comment type="subcellular location">
    <subcellularLocation>
        <location evidence="1 15">Cytoplasm</location>
    </subcellularLocation>
</comment>
<comment type="function">
    <text evidence="15">Member of the two-component regulatory system NtrB/NtrC, which controls expression of the nitrogen-regulated (ntr) genes in response to nitrogen limitation. Phosphorylated NtrC binds directly to DNA and stimulates the formation of open promoter-sigma54-RNA polymerase complexes.</text>
</comment>
<keyword evidence="10 15" id="KW-0238">DNA-binding</keyword>
<feature type="domain" description="Response regulatory" evidence="17">
    <location>
        <begin position="6"/>
        <end position="120"/>
    </location>
</feature>
<dbReference type="InterPro" id="IPR001789">
    <property type="entry name" value="Sig_transdc_resp-reg_receiver"/>
</dbReference>
<keyword evidence="3 15" id="KW-0963">Cytoplasm</keyword>
<dbReference type="PANTHER" id="PTHR32071">
    <property type="entry name" value="TRANSCRIPTIONAL REGULATORY PROTEIN"/>
    <property type="match status" value="1"/>
</dbReference>
<evidence type="ECO:0000256" key="5">
    <source>
        <dbReference type="ARBA" id="ARBA00022553"/>
    </source>
</evidence>
<dbReference type="SUPFAM" id="SSF52540">
    <property type="entry name" value="P-loop containing nucleoside triphosphate hydrolases"/>
    <property type="match status" value="1"/>
</dbReference>
<dbReference type="InterPro" id="IPR002078">
    <property type="entry name" value="Sigma_54_int"/>
</dbReference>
<dbReference type="InterPro" id="IPR058031">
    <property type="entry name" value="AAA_lid_NorR"/>
</dbReference>
<keyword evidence="8 15" id="KW-0902">Two-component regulatory system</keyword>
<dbReference type="PANTHER" id="PTHR32071:SF95">
    <property type="entry name" value="DNA-BINDING TRANSCRIPTIONAL REGULATOR NTRC"/>
    <property type="match status" value="1"/>
</dbReference>
<dbReference type="InterPro" id="IPR025662">
    <property type="entry name" value="Sigma_54_int_dom_ATP-bd_1"/>
</dbReference>
<dbReference type="InterPro" id="IPR002197">
    <property type="entry name" value="HTH_Fis"/>
</dbReference>
<evidence type="ECO:0000256" key="14">
    <source>
        <dbReference type="PROSITE-ProRule" id="PRU00169"/>
    </source>
</evidence>
<feature type="modified residue" description="4-aspartylphosphate" evidence="14">
    <location>
        <position position="55"/>
    </location>
</feature>
<evidence type="ECO:0000256" key="4">
    <source>
        <dbReference type="ARBA" id="ARBA00022491"/>
    </source>
</evidence>
<dbReference type="CDD" id="cd00009">
    <property type="entry name" value="AAA"/>
    <property type="match status" value="1"/>
</dbReference>
<reference evidence="18 19" key="1">
    <citation type="submission" date="2024-05" db="EMBL/GenBank/DDBJ databases">
        <title>Genome Sequence and Characterization of the New Strain Purple Sulfur Bacterium of Genus Thioalkalicoccus.</title>
        <authorList>
            <person name="Bryantseva I.A."/>
            <person name="Kyndt J.A."/>
            <person name="Imhoff J.F."/>
        </authorList>
    </citation>
    <scope>NUCLEOTIDE SEQUENCE [LARGE SCALE GENOMIC DNA]</scope>
    <source>
        <strain evidence="18 19">Um2</strain>
    </source>
</reference>
<evidence type="ECO:0000313" key="18">
    <source>
        <dbReference type="EMBL" id="MEY6432722.1"/>
    </source>
</evidence>
<keyword evidence="12 15" id="KW-0804">Transcription</keyword>
<dbReference type="Pfam" id="PF25601">
    <property type="entry name" value="AAA_lid_14"/>
    <property type="match status" value="1"/>
</dbReference>
<dbReference type="Gene3D" id="3.40.50.300">
    <property type="entry name" value="P-loop containing nucleotide triphosphate hydrolases"/>
    <property type="match status" value="1"/>
</dbReference>
<dbReference type="EMBL" id="JBDKXB010000011">
    <property type="protein sequence ID" value="MEY6432722.1"/>
    <property type="molecule type" value="Genomic_DNA"/>
</dbReference>
<evidence type="ECO:0000256" key="11">
    <source>
        <dbReference type="ARBA" id="ARBA00023159"/>
    </source>
</evidence>
<dbReference type="InterPro" id="IPR010114">
    <property type="entry name" value="Transcript_reg_NtrC"/>
</dbReference>
<dbReference type="Gene3D" id="3.40.50.2300">
    <property type="match status" value="1"/>
</dbReference>
<evidence type="ECO:0000256" key="12">
    <source>
        <dbReference type="ARBA" id="ARBA00023163"/>
    </source>
</evidence>
<dbReference type="SUPFAM" id="SSF52172">
    <property type="entry name" value="CheY-like"/>
    <property type="match status" value="1"/>
</dbReference>
<name>A0ABV4BDX6_9GAMM</name>
<keyword evidence="7 15" id="KW-0067">ATP-binding</keyword>
<protein>
    <recommendedName>
        <fullName evidence="2 15">DNA-binding transcriptional regulator NtrC</fullName>
    </recommendedName>
    <alternativeName>
        <fullName evidence="15">Nitrogen regulation protein NR(I)</fullName>
    </alternativeName>
</protein>
<evidence type="ECO:0000256" key="10">
    <source>
        <dbReference type="ARBA" id="ARBA00023125"/>
    </source>
</evidence>
<evidence type="ECO:0000256" key="8">
    <source>
        <dbReference type="ARBA" id="ARBA00023012"/>
    </source>
</evidence>
<feature type="domain" description="Sigma-54 factor interaction" evidence="16">
    <location>
        <begin position="139"/>
        <end position="368"/>
    </location>
</feature>
<accession>A0ABV4BDX6</accession>
<organism evidence="18 19">
    <name type="scientific">Thioalkalicoccus limnaeus</name>
    <dbReference type="NCBI Taxonomy" id="120681"/>
    <lineage>
        <taxon>Bacteria</taxon>
        <taxon>Pseudomonadati</taxon>
        <taxon>Pseudomonadota</taxon>
        <taxon>Gammaproteobacteria</taxon>
        <taxon>Chromatiales</taxon>
        <taxon>Chromatiaceae</taxon>
        <taxon>Thioalkalicoccus</taxon>
    </lineage>
</organism>
<keyword evidence="9 15" id="KW-0805">Transcription regulation</keyword>
<dbReference type="Pfam" id="PF00072">
    <property type="entry name" value="Response_reg"/>
    <property type="match status" value="1"/>
</dbReference>
<dbReference type="SMART" id="SM00448">
    <property type="entry name" value="REC"/>
    <property type="match status" value="1"/>
</dbReference>
<dbReference type="PRINTS" id="PR01590">
    <property type="entry name" value="HTHFIS"/>
</dbReference>
<keyword evidence="13 15" id="KW-0535">Nitrogen fixation</keyword>
<keyword evidence="4 15" id="KW-0678">Repressor</keyword>
<evidence type="ECO:0000259" key="17">
    <source>
        <dbReference type="PROSITE" id="PS50110"/>
    </source>
</evidence>
<dbReference type="Gene3D" id="1.10.10.60">
    <property type="entry name" value="Homeodomain-like"/>
    <property type="match status" value="1"/>
</dbReference>
<dbReference type="NCBIfam" id="NF008176">
    <property type="entry name" value="PRK10923.1"/>
    <property type="match status" value="1"/>
</dbReference>
<proteinExistence type="predicted"/>
<gene>
    <name evidence="15 18" type="primary">ntrC</name>
    <name evidence="18" type="ORF">ABC977_09925</name>
</gene>
<evidence type="ECO:0000256" key="9">
    <source>
        <dbReference type="ARBA" id="ARBA00023015"/>
    </source>
</evidence>
<evidence type="ECO:0000256" key="3">
    <source>
        <dbReference type="ARBA" id="ARBA00022490"/>
    </source>
</evidence>
<dbReference type="PROSITE" id="PS50110">
    <property type="entry name" value="RESPONSE_REGULATORY"/>
    <property type="match status" value="1"/>
</dbReference>
<dbReference type="PROSITE" id="PS00675">
    <property type="entry name" value="SIGMA54_INTERACT_1"/>
    <property type="match status" value="1"/>
</dbReference>
<comment type="caution">
    <text evidence="18">The sequence shown here is derived from an EMBL/GenBank/DDBJ whole genome shotgun (WGS) entry which is preliminary data.</text>
</comment>
<dbReference type="Proteomes" id="UP001564408">
    <property type="component" value="Unassembled WGS sequence"/>
</dbReference>
<dbReference type="InterPro" id="IPR003593">
    <property type="entry name" value="AAA+_ATPase"/>
</dbReference>
<dbReference type="NCBIfam" id="TIGR01818">
    <property type="entry name" value="ntrC"/>
    <property type="match status" value="1"/>
</dbReference>
<dbReference type="InterPro" id="IPR025944">
    <property type="entry name" value="Sigma_54_int_dom_CS"/>
</dbReference>
<dbReference type="Gene3D" id="1.10.8.60">
    <property type="match status" value="1"/>
</dbReference>
<keyword evidence="19" id="KW-1185">Reference proteome</keyword>
<dbReference type="PROSITE" id="PS50045">
    <property type="entry name" value="SIGMA54_INTERACT_4"/>
    <property type="match status" value="1"/>
</dbReference>
<dbReference type="InterPro" id="IPR009057">
    <property type="entry name" value="Homeodomain-like_sf"/>
</dbReference>
<dbReference type="InterPro" id="IPR011006">
    <property type="entry name" value="CheY-like_superfamily"/>
</dbReference>
<evidence type="ECO:0000259" key="16">
    <source>
        <dbReference type="PROSITE" id="PS50045"/>
    </source>
</evidence>
<sequence length="482" mass="54394">MSKEPKVWVIDDDRSIRWVLERALRKAEMDVTSFSNGVGIMEALQREQPNVILSDIRMPGIDGLDLLRQITARYPHLPVIIMTAHSDLESAVSAFHSGAFEYLPKPFDLDEAVAQVQRACRRNAGATPIEELPVPGPDIIGEAPAMQEVFRAIGRLARSTITVLINGESGTGKELVAHALHRHSPRSDQPFIALNMAAIPRDLLESELFGHERGAFTGAQTRREGRFEQADGGTLFLDEIGDMPAELQTRLLRVLADGEFYRVGGVAPIKVNVRIIAATHQHLEDLVRQGRFREDLFHRLNVIRIHLPALRERCEDIPLLMRHFLIQVAKELGCESKILMPSASDKLKRLPWPGNVRQLENTARWVTVMASTKEIHAEDLPPELNELAGDDQDDEDWEMALRRWTCVQLQRGRSALLDEVLPTFERILIQCALDHTGGRRLEAARLLGWGRNTLTRKIKDLRLDIECASDVDEFDEQSSERD</sequence>
<dbReference type="CDD" id="cd19919">
    <property type="entry name" value="REC_NtrC"/>
    <property type="match status" value="1"/>
</dbReference>
<evidence type="ECO:0000256" key="15">
    <source>
        <dbReference type="RuleBase" id="RU365013"/>
    </source>
</evidence>
<keyword evidence="11 15" id="KW-0010">Activator</keyword>
<dbReference type="PROSITE" id="PS00688">
    <property type="entry name" value="SIGMA54_INTERACT_3"/>
    <property type="match status" value="1"/>
</dbReference>
<evidence type="ECO:0000313" key="19">
    <source>
        <dbReference type="Proteomes" id="UP001564408"/>
    </source>
</evidence>
<keyword evidence="6 15" id="KW-0547">Nucleotide-binding</keyword>
<dbReference type="Pfam" id="PF00158">
    <property type="entry name" value="Sigma54_activat"/>
    <property type="match status" value="1"/>
</dbReference>
<dbReference type="Pfam" id="PF02954">
    <property type="entry name" value="HTH_8"/>
    <property type="match status" value="1"/>
</dbReference>
<evidence type="ECO:0000256" key="6">
    <source>
        <dbReference type="ARBA" id="ARBA00022741"/>
    </source>
</evidence>
<dbReference type="RefSeq" id="WP_369667108.1">
    <property type="nucleotide sequence ID" value="NZ_JBDKXB010000011.1"/>
</dbReference>
<keyword evidence="5 14" id="KW-0597">Phosphoprotein</keyword>
<dbReference type="SUPFAM" id="SSF46689">
    <property type="entry name" value="Homeodomain-like"/>
    <property type="match status" value="1"/>
</dbReference>
<dbReference type="SMART" id="SM00382">
    <property type="entry name" value="AAA"/>
    <property type="match status" value="1"/>
</dbReference>
<evidence type="ECO:0000256" key="7">
    <source>
        <dbReference type="ARBA" id="ARBA00022840"/>
    </source>
</evidence>
<evidence type="ECO:0000256" key="1">
    <source>
        <dbReference type="ARBA" id="ARBA00004496"/>
    </source>
</evidence>
<evidence type="ECO:0000256" key="2">
    <source>
        <dbReference type="ARBA" id="ARBA00019059"/>
    </source>
</evidence>
<evidence type="ECO:0000256" key="13">
    <source>
        <dbReference type="ARBA" id="ARBA00023231"/>
    </source>
</evidence>
<dbReference type="InterPro" id="IPR025943">
    <property type="entry name" value="Sigma_54_int_dom_ATP-bd_2"/>
</dbReference>
<dbReference type="InterPro" id="IPR027417">
    <property type="entry name" value="P-loop_NTPase"/>
</dbReference>